<accession>A0ABC9TY36</accession>
<keyword evidence="1" id="KW-0067">ATP-binding</keyword>
<dbReference type="InterPro" id="IPR013815">
    <property type="entry name" value="ATP_grasp_subdomain_1"/>
</dbReference>
<proteinExistence type="predicted"/>
<evidence type="ECO:0000313" key="3">
    <source>
        <dbReference type="EMBL" id="ERI77207.1"/>
    </source>
</evidence>
<dbReference type="Gene3D" id="3.30.1490.20">
    <property type="entry name" value="ATP-grasp fold, A domain"/>
    <property type="match status" value="1"/>
</dbReference>
<dbReference type="Proteomes" id="UP000016491">
    <property type="component" value="Unassembled WGS sequence"/>
</dbReference>
<gene>
    <name evidence="3" type="ORF">CLOSYM_02177</name>
</gene>
<evidence type="ECO:0000313" key="4">
    <source>
        <dbReference type="Proteomes" id="UP000016491"/>
    </source>
</evidence>
<protein>
    <submittedName>
        <fullName evidence="3">ATP-grasp domain protein</fullName>
    </submittedName>
</protein>
<dbReference type="InterPro" id="IPR048764">
    <property type="entry name" value="PylC_N"/>
</dbReference>
<sequence length="325" mass="37238">MNILILSCGTRNKIVQYFKKELGSGKVIAADCLKLAPALYDADIYYVVPRIDEIGYIDVILDICIREKIQGLFSLIDPELMLLAKNKDRFHQIGVEVFVSDYNVIDRCFDKVKMYDFCREHHISTVPTYKNFLEFLHAYEAQEIQFPVFVKPSKGSCSVHAKRVEDMKTLEMLCSQQPDIIIQKLMLGQEYGVDVYTDLISKKVASIFIKEKILMRAGETDKSVSIIRKDIFDFITQFVNVLGTVGQIDIDLFEQDGKLYLSEVNPRFGGGYPHAYNCGINFPAMIINNIVGRENEIVIGNYEENIYMMKYLDVRMVNAQGQVLK</sequence>
<dbReference type="PROSITE" id="PS50975">
    <property type="entry name" value="ATP_GRASP"/>
    <property type="match status" value="1"/>
</dbReference>
<comment type="caution">
    <text evidence="3">The sequence shown here is derived from an EMBL/GenBank/DDBJ whole genome shotgun (WGS) entry which is preliminary data.</text>
</comment>
<dbReference type="Gene3D" id="3.40.50.20">
    <property type="match status" value="1"/>
</dbReference>
<organism evidence="3 4">
    <name type="scientific">[Clostridium] symbiosum ATCC 14940</name>
    <dbReference type="NCBI Taxonomy" id="411472"/>
    <lineage>
        <taxon>Bacteria</taxon>
        <taxon>Bacillati</taxon>
        <taxon>Bacillota</taxon>
        <taxon>Clostridia</taxon>
        <taxon>Lachnospirales</taxon>
        <taxon>Lachnospiraceae</taxon>
        <taxon>Otoolea</taxon>
    </lineage>
</organism>
<dbReference type="SUPFAM" id="SSF56059">
    <property type="entry name" value="Glutathione synthetase ATP-binding domain-like"/>
    <property type="match status" value="1"/>
</dbReference>
<dbReference type="GO" id="GO:0005524">
    <property type="term" value="F:ATP binding"/>
    <property type="evidence" value="ECO:0007669"/>
    <property type="project" value="UniProtKB-UniRule"/>
</dbReference>
<evidence type="ECO:0000256" key="1">
    <source>
        <dbReference type="PROSITE-ProRule" id="PRU00409"/>
    </source>
</evidence>
<dbReference type="AlphaFoldDB" id="A0ABC9TY36"/>
<dbReference type="InterPro" id="IPR003806">
    <property type="entry name" value="ATP-grasp_PylC-type"/>
</dbReference>
<reference evidence="3 4" key="1">
    <citation type="submission" date="2013-07" db="EMBL/GenBank/DDBJ databases">
        <authorList>
            <person name="Weinstock G."/>
            <person name="Sodergren E."/>
            <person name="Wylie T."/>
            <person name="Fulton L."/>
            <person name="Fulton R."/>
            <person name="Fronick C."/>
            <person name="O'Laughlin M."/>
            <person name="Godfrey J."/>
            <person name="Miner T."/>
            <person name="Herter B."/>
            <person name="Appelbaum E."/>
            <person name="Cordes M."/>
            <person name="Lek S."/>
            <person name="Wollam A."/>
            <person name="Pepin K.H."/>
            <person name="Palsikar V.B."/>
            <person name="Mitreva M."/>
            <person name="Wilson R.K."/>
        </authorList>
    </citation>
    <scope>NUCLEOTIDE SEQUENCE [LARGE SCALE GENOMIC DNA]</scope>
    <source>
        <strain evidence="3 4">ATCC 14940</strain>
    </source>
</reference>
<keyword evidence="1" id="KW-0547">Nucleotide-binding</keyword>
<dbReference type="Pfam" id="PF21360">
    <property type="entry name" value="PylC-like_N"/>
    <property type="match status" value="1"/>
</dbReference>
<dbReference type="Pfam" id="PF02655">
    <property type="entry name" value="ATP-grasp_3"/>
    <property type="match status" value="1"/>
</dbReference>
<dbReference type="RefSeq" id="WP_021642886.1">
    <property type="nucleotide sequence ID" value="NZ_KE992969.1"/>
</dbReference>
<dbReference type="EMBL" id="AWSU01000163">
    <property type="protein sequence ID" value="ERI77207.1"/>
    <property type="molecule type" value="Genomic_DNA"/>
</dbReference>
<dbReference type="InterPro" id="IPR011761">
    <property type="entry name" value="ATP-grasp"/>
</dbReference>
<dbReference type="NCBIfam" id="NF009406">
    <property type="entry name" value="PRK12767.1-5"/>
    <property type="match status" value="1"/>
</dbReference>
<name>A0ABC9TY36_CLOSY</name>
<evidence type="ECO:0000259" key="2">
    <source>
        <dbReference type="PROSITE" id="PS50975"/>
    </source>
</evidence>
<dbReference type="Gene3D" id="3.30.470.20">
    <property type="entry name" value="ATP-grasp fold, B domain"/>
    <property type="match status" value="1"/>
</dbReference>
<feature type="domain" description="ATP-grasp" evidence="2">
    <location>
        <begin position="116"/>
        <end position="291"/>
    </location>
</feature>